<keyword evidence="2" id="KW-1185">Reference proteome</keyword>
<dbReference type="InterPro" id="IPR011990">
    <property type="entry name" value="TPR-like_helical_dom_sf"/>
</dbReference>
<organism evidence="1 2">
    <name type="scientific">Devosia albogilva</name>
    <dbReference type="NCBI Taxonomy" id="429726"/>
    <lineage>
        <taxon>Bacteria</taxon>
        <taxon>Pseudomonadati</taxon>
        <taxon>Pseudomonadota</taxon>
        <taxon>Alphaproteobacteria</taxon>
        <taxon>Hyphomicrobiales</taxon>
        <taxon>Devosiaceae</taxon>
        <taxon>Devosia</taxon>
    </lineage>
</organism>
<dbReference type="RefSeq" id="WP_386834176.1">
    <property type="nucleotide sequence ID" value="NZ_JBHUNP010000001.1"/>
</dbReference>
<sequence length="190" mass="21097">MLLAIALGVLTIAGAFAMLPGTEEKAVAMISEGRTNEALKLLEASRADGEFTSHERSLLAELYLDRGELAHAAALLEHLANDPVHAGSALPRLTALYGQVHDQRRQLEAARRLYDLRPTQALYDELRLLYRLMGEWQGELSLLDRAIKAGHASSDDILRWQHLRNVKPDVMAAAATWHAPWFTFPSINLP</sequence>
<gene>
    <name evidence="1" type="ORF">ACFSX5_13745</name>
</gene>
<proteinExistence type="predicted"/>
<evidence type="ECO:0000313" key="1">
    <source>
        <dbReference type="EMBL" id="MFD2648848.1"/>
    </source>
</evidence>
<evidence type="ECO:0000313" key="2">
    <source>
        <dbReference type="Proteomes" id="UP001597521"/>
    </source>
</evidence>
<reference evidence="2" key="1">
    <citation type="journal article" date="2019" name="Int. J. Syst. Evol. Microbiol.">
        <title>The Global Catalogue of Microorganisms (GCM) 10K type strain sequencing project: providing services to taxonomists for standard genome sequencing and annotation.</title>
        <authorList>
            <consortium name="The Broad Institute Genomics Platform"/>
            <consortium name="The Broad Institute Genome Sequencing Center for Infectious Disease"/>
            <person name="Wu L."/>
            <person name="Ma J."/>
        </authorList>
    </citation>
    <scope>NUCLEOTIDE SEQUENCE [LARGE SCALE GENOMIC DNA]</scope>
    <source>
        <strain evidence="2">CCM 7427</strain>
    </source>
</reference>
<comment type="caution">
    <text evidence="1">The sequence shown here is derived from an EMBL/GenBank/DDBJ whole genome shotgun (WGS) entry which is preliminary data.</text>
</comment>
<dbReference type="Gene3D" id="1.25.40.10">
    <property type="entry name" value="Tetratricopeptide repeat domain"/>
    <property type="match status" value="1"/>
</dbReference>
<dbReference type="EMBL" id="JBHUNP010000001">
    <property type="protein sequence ID" value="MFD2648848.1"/>
    <property type="molecule type" value="Genomic_DNA"/>
</dbReference>
<name>A0ABW5QMF6_9HYPH</name>
<dbReference type="Proteomes" id="UP001597521">
    <property type="component" value="Unassembled WGS sequence"/>
</dbReference>
<protein>
    <submittedName>
        <fullName evidence="1">Tetratricopeptide repeat protein</fullName>
    </submittedName>
</protein>
<accession>A0ABW5QMF6</accession>